<evidence type="ECO:0000256" key="5">
    <source>
        <dbReference type="ARBA" id="ARBA00061278"/>
    </source>
</evidence>
<dbReference type="InterPro" id="IPR029752">
    <property type="entry name" value="D-isomer_DH_CS1"/>
</dbReference>
<feature type="domain" description="D-isomer specific 2-hydroxyacid dehydrogenase catalytic" evidence="10">
    <location>
        <begin position="10"/>
        <end position="320"/>
    </location>
</feature>
<proteinExistence type="inferred from homology"/>
<dbReference type="InterPro" id="IPR006140">
    <property type="entry name" value="D-isomer_DH_NAD-bd"/>
</dbReference>
<evidence type="ECO:0000313" key="12">
    <source>
        <dbReference type="EMBL" id="TWP30677.1"/>
    </source>
</evidence>
<dbReference type="EC" id="1.1.1.81" evidence="7"/>
<comment type="catalytic activity">
    <reaction evidence="2">
        <text>(R)-glycerate + NAD(+) = 3-hydroxypyruvate + NADH + H(+)</text>
        <dbReference type="Rhea" id="RHEA:17905"/>
        <dbReference type="ChEBI" id="CHEBI:15378"/>
        <dbReference type="ChEBI" id="CHEBI:16659"/>
        <dbReference type="ChEBI" id="CHEBI:17180"/>
        <dbReference type="ChEBI" id="CHEBI:57540"/>
        <dbReference type="ChEBI" id="CHEBI:57945"/>
        <dbReference type="EC" id="1.1.1.81"/>
    </reaction>
</comment>
<evidence type="ECO:0000256" key="2">
    <source>
        <dbReference type="ARBA" id="ARBA00051801"/>
    </source>
</evidence>
<comment type="catalytic activity">
    <reaction evidence="3">
        <text>(R)-glycerate + NADP(+) = 3-hydroxypyruvate + NADPH + H(+)</text>
        <dbReference type="Rhea" id="RHEA:18657"/>
        <dbReference type="ChEBI" id="CHEBI:15378"/>
        <dbReference type="ChEBI" id="CHEBI:16659"/>
        <dbReference type="ChEBI" id="CHEBI:17180"/>
        <dbReference type="ChEBI" id="CHEBI:57783"/>
        <dbReference type="ChEBI" id="CHEBI:58349"/>
        <dbReference type="EC" id="1.1.1.81"/>
    </reaction>
</comment>
<dbReference type="FunFam" id="3.40.50.720:FF:000026">
    <property type="entry name" value="Glyoxylate/hydroxypyruvate reductase B"/>
    <property type="match status" value="1"/>
</dbReference>
<dbReference type="EC" id="1.1.1.79" evidence="6"/>
<dbReference type="PROSITE" id="PS00065">
    <property type="entry name" value="D_2_HYDROXYACID_DH_1"/>
    <property type="match status" value="1"/>
</dbReference>
<evidence type="ECO:0000259" key="10">
    <source>
        <dbReference type="Pfam" id="PF00389"/>
    </source>
</evidence>
<evidence type="ECO:0000256" key="3">
    <source>
        <dbReference type="ARBA" id="ARBA00052239"/>
    </source>
</evidence>
<dbReference type="CDD" id="cd05301">
    <property type="entry name" value="GDH"/>
    <property type="match status" value="1"/>
</dbReference>
<reference evidence="12 13" key="1">
    <citation type="submission" date="2019-02" db="EMBL/GenBank/DDBJ databases">
        <title>Apibacter muscae sp. nov.: a novel member of the house fly microbiota.</title>
        <authorList>
            <person name="Park R."/>
        </authorList>
    </citation>
    <scope>NUCLEOTIDE SEQUENCE [LARGE SCALE GENOMIC DNA]</scope>
    <source>
        <strain evidence="12 13">AL1</strain>
    </source>
</reference>
<dbReference type="GO" id="GO:0030267">
    <property type="term" value="F:glyoxylate reductase (NADPH) activity"/>
    <property type="evidence" value="ECO:0007669"/>
    <property type="project" value="UniProtKB-EC"/>
</dbReference>
<dbReference type="InterPro" id="IPR006139">
    <property type="entry name" value="D-isomer_2_OHA_DH_cat_dom"/>
</dbReference>
<dbReference type="Gene3D" id="3.40.50.720">
    <property type="entry name" value="NAD(P)-binding Rossmann-like Domain"/>
    <property type="match status" value="2"/>
</dbReference>
<dbReference type="SUPFAM" id="SSF51735">
    <property type="entry name" value="NAD(P)-binding Rossmann-fold domains"/>
    <property type="match status" value="1"/>
</dbReference>
<dbReference type="RefSeq" id="WP_146291363.1">
    <property type="nucleotide sequence ID" value="NZ_SELH01000011.1"/>
</dbReference>
<keyword evidence="1 9" id="KW-0560">Oxidoreductase</keyword>
<dbReference type="OrthoDB" id="9777288at2"/>
<comment type="caution">
    <text evidence="12">The sequence shown here is derived from an EMBL/GenBank/DDBJ whole genome shotgun (WGS) entry which is preliminary data.</text>
</comment>
<dbReference type="InterPro" id="IPR050223">
    <property type="entry name" value="D-isomer_2-hydroxyacid_DH"/>
</dbReference>
<evidence type="ECO:0000256" key="9">
    <source>
        <dbReference type="RuleBase" id="RU003719"/>
    </source>
</evidence>
<dbReference type="EMBL" id="SELH01000011">
    <property type="protein sequence ID" value="TWP30677.1"/>
    <property type="molecule type" value="Genomic_DNA"/>
</dbReference>
<dbReference type="Proteomes" id="UP000319499">
    <property type="component" value="Unassembled WGS sequence"/>
</dbReference>
<evidence type="ECO:0000256" key="6">
    <source>
        <dbReference type="ARBA" id="ARBA00066661"/>
    </source>
</evidence>
<protein>
    <recommendedName>
        <fullName evidence="8">Glyoxylate/hydroxypyruvate reductase B</fullName>
        <ecNumber evidence="6">1.1.1.79</ecNumber>
        <ecNumber evidence="7">1.1.1.81</ecNumber>
    </recommendedName>
</protein>
<organism evidence="12 13">
    <name type="scientific">Apibacter muscae</name>
    <dbReference type="NCBI Taxonomy" id="2509004"/>
    <lineage>
        <taxon>Bacteria</taxon>
        <taxon>Pseudomonadati</taxon>
        <taxon>Bacteroidota</taxon>
        <taxon>Flavobacteriia</taxon>
        <taxon>Flavobacteriales</taxon>
        <taxon>Weeksellaceae</taxon>
        <taxon>Apibacter</taxon>
    </lineage>
</organism>
<comment type="similarity">
    <text evidence="5">Belongs to the D-isomer specific 2-hydroxyacid dehydrogenase family. GhrB subfamily.</text>
</comment>
<dbReference type="GO" id="GO:0016618">
    <property type="term" value="F:hydroxypyruvate reductase [NAD(P)H] activity"/>
    <property type="evidence" value="ECO:0007669"/>
    <property type="project" value="UniProtKB-EC"/>
</dbReference>
<accession>A0A563DKI2</accession>
<name>A0A563DKI2_9FLAO</name>
<dbReference type="InterPro" id="IPR029753">
    <property type="entry name" value="D-isomer_DH_CS"/>
</dbReference>
<evidence type="ECO:0000259" key="11">
    <source>
        <dbReference type="Pfam" id="PF02826"/>
    </source>
</evidence>
<dbReference type="PROSITE" id="PS00671">
    <property type="entry name" value="D_2_HYDROXYACID_DH_3"/>
    <property type="match status" value="1"/>
</dbReference>
<sequence length="325" mass="36002">MKKVFISGIIPRVGIDMLNEEGYTVEEWSNSKPITEKELISKCQKAEAYLCIMSQVSENFLKQCSHLKVIATYSVGFNHIDIATATKLKIPIGNTPDVLSNATADLAFLLMLNVSRKAFFNYRRILEGKWESSFSATRYLGQELEGKTLGIFGMGRIGLKMAEKCRNAYGMKILYHNRNKIINDEKELNASYVSFEELLLQSDVLSIHAPLNSENTGIFDKSAFNKMKPSAILINTARGSIVNEIDLITALENKQIWGAGLDVTDPEPIQLDNPLLQMENVAITPHIGSATAETRNAMAVLCAKNIIAGLKGEKLPGIVNPDVYK</sequence>
<dbReference type="PANTHER" id="PTHR10996">
    <property type="entry name" value="2-HYDROXYACID DEHYDROGENASE-RELATED"/>
    <property type="match status" value="1"/>
</dbReference>
<comment type="catalytic activity">
    <reaction evidence="4">
        <text>glycolate + NADP(+) = glyoxylate + NADPH + H(+)</text>
        <dbReference type="Rhea" id="RHEA:10992"/>
        <dbReference type="ChEBI" id="CHEBI:15378"/>
        <dbReference type="ChEBI" id="CHEBI:29805"/>
        <dbReference type="ChEBI" id="CHEBI:36655"/>
        <dbReference type="ChEBI" id="CHEBI:57783"/>
        <dbReference type="ChEBI" id="CHEBI:58349"/>
        <dbReference type="EC" id="1.1.1.79"/>
    </reaction>
</comment>
<evidence type="ECO:0000256" key="8">
    <source>
        <dbReference type="ARBA" id="ARBA00073362"/>
    </source>
</evidence>
<evidence type="ECO:0000256" key="7">
    <source>
        <dbReference type="ARBA" id="ARBA00066674"/>
    </source>
</evidence>
<dbReference type="AlphaFoldDB" id="A0A563DKI2"/>
<dbReference type="PANTHER" id="PTHR10996:SF257">
    <property type="entry name" value="GLYOXYLATE REDUCTASE 1"/>
    <property type="match status" value="1"/>
</dbReference>
<dbReference type="Pfam" id="PF00389">
    <property type="entry name" value="2-Hacid_dh"/>
    <property type="match status" value="1"/>
</dbReference>
<dbReference type="InterPro" id="IPR036291">
    <property type="entry name" value="NAD(P)-bd_dom_sf"/>
</dbReference>
<evidence type="ECO:0000256" key="1">
    <source>
        <dbReference type="ARBA" id="ARBA00023002"/>
    </source>
</evidence>
<gene>
    <name evidence="12" type="ORF">ETU09_01355</name>
</gene>
<evidence type="ECO:0000256" key="4">
    <source>
        <dbReference type="ARBA" id="ARBA00052769"/>
    </source>
</evidence>
<feature type="domain" description="D-isomer specific 2-hydroxyacid dehydrogenase NAD-binding" evidence="11">
    <location>
        <begin position="109"/>
        <end position="288"/>
    </location>
</feature>
<dbReference type="GO" id="GO:0051287">
    <property type="term" value="F:NAD binding"/>
    <property type="evidence" value="ECO:0007669"/>
    <property type="project" value="InterPro"/>
</dbReference>
<evidence type="ECO:0000313" key="13">
    <source>
        <dbReference type="Proteomes" id="UP000319499"/>
    </source>
</evidence>
<dbReference type="SUPFAM" id="SSF52283">
    <property type="entry name" value="Formate/glycerate dehydrogenase catalytic domain-like"/>
    <property type="match status" value="1"/>
</dbReference>
<dbReference type="Pfam" id="PF02826">
    <property type="entry name" value="2-Hacid_dh_C"/>
    <property type="match status" value="1"/>
</dbReference>
<dbReference type="GO" id="GO:0005829">
    <property type="term" value="C:cytosol"/>
    <property type="evidence" value="ECO:0007669"/>
    <property type="project" value="TreeGrafter"/>
</dbReference>
<keyword evidence="13" id="KW-1185">Reference proteome</keyword>
<dbReference type="PROSITE" id="PS00670">
    <property type="entry name" value="D_2_HYDROXYACID_DH_2"/>
    <property type="match status" value="1"/>
</dbReference>